<reference evidence="9" key="1">
    <citation type="journal article" date="2019" name="Int. J. Syst. Evol. Microbiol.">
        <title>The Global Catalogue of Microorganisms (GCM) 10K type strain sequencing project: providing services to taxonomists for standard genome sequencing and annotation.</title>
        <authorList>
            <consortium name="The Broad Institute Genomics Platform"/>
            <consortium name="The Broad Institute Genome Sequencing Center for Infectious Disease"/>
            <person name="Wu L."/>
            <person name="Ma J."/>
        </authorList>
    </citation>
    <scope>NUCLEOTIDE SEQUENCE [LARGE SCALE GENOMIC DNA]</scope>
    <source>
        <strain evidence="9">CCUG 60529</strain>
    </source>
</reference>
<comment type="subcellular location">
    <subcellularLocation>
        <location evidence="1">Cell membrane</location>
        <topology evidence="1">Multi-pass membrane protein</topology>
    </subcellularLocation>
</comment>
<dbReference type="InterPro" id="IPR023845">
    <property type="entry name" value="DUF3817_TM"/>
</dbReference>
<dbReference type="PANTHER" id="PTHR40077">
    <property type="entry name" value="MEMBRANE PROTEIN-RELATED"/>
    <property type="match status" value="1"/>
</dbReference>
<evidence type="ECO:0000259" key="7">
    <source>
        <dbReference type="Pfam" id="PF12823"/>
    </source>
</evidence>
<organism evidence="8 9">
    <name type="scientific">Mariniflexile aquimaris</name>
    <dbReference type="NCBI Taxonomy" id="881009"/>
    <lineage>
        <taxon>Bacteria</taxon>
        <taxon>Pseudomonadati</taxon>
        <taxon>Bacteroidota</taxon>
        <taxon>Flavobacteriia</taxon>
        <taxon>Flavobacteriales</taxon>
        <taxon>Flavobacteriaceae</taxon>
        <taxon>Mariniflexile</taxon>
    </lineage>
</organism>
<evidence type="ECO:0000313" key="9">
    <source>
        <dbReference type="Proteomes" id="UP001597011"/>
    </source>
</evidence>
<dbReference type="EMBL" id="JBHTIB010000012">
    <property type="protein sequence ID" value="MFD0836234.1"/>
    <property type="molecule type" value="Genomic_DNA"/>
</dbReference>
<feature type="transmembrane region" description="Helical" evidence="6">
    <location>
        <begin position="7"/>
        <end position="26"/>
    </location>
</feature>
<feature type="transmembrane region" description="Helical" evidence="6">
    <location>
        <begin position="38"/>
        <end position="59"/>
    </location>
</feature>
<dbReference type="PANTHER" id="PTHR40077:SF1">
    <property type="entry name" value="MEMBRANE PROTEIN"/>
    <property type="match status" value="1"/>
</dbReference>
<evidence type="ECO:0000256" key="1">
    <source>
        <dbReference type="ARBA" id="ARBA00004651"/>
    </source>
</evidence>
<name>A0ABW3BUN3_9FLAO</name>
<feature type="domain" description="DUF3817" evidence="7">
    <location>
        <begin position="5"/>
        <end position="91"/>
    </location>
</feature>
<keyword evidence="4 6" id="KW-1133">Transmembrane helix</keyword>
<evidence type="ECO:0000256" key="6">
    <source>
        <dbReference type="SAM" id="Phobius"/>
    </source>
</evidence>
<dbReference type="NCBIfam" id="TIGR03954">
    <property type="entry name" value="integ_memb_HG"/>
    <property type="match status" value="1"/>
</dbReference>
<evidence type="ECO:0000313" key="8">
    <source>
        <dbReference type="EMBL" id="MFD0836234.1"/>
    </source>
</evidence>
<evidence type="ECO:0000256" key="3">
    <source>
        <dbReference type="ARBA" id="ARBA00022692"/>
    </source>
</evidence>
<dbReference type="Pfam" id="PF12823">
    <property type="entry name" value="DUF3817"/>
    <property type="match status" value="1"/>
</dbReference>
<evidence type="ECO:0000256" key="5">
    <source>
        <dbReference type="ARBA" id="ARBA00023136"/>
    </source>
</evidence>
<protein>
    <submittedName>
        <fullName evidence="8">DUF3817 domain-containing protein</fullName>
    </submittedName>
</protein>
<gene>
    <name evidence="8" type="ORF">ACFQ0I_10690</name>
</gene>
<sequence>MFSFLNIFRITALLEGVSYILLLFIATPVKYLLNDPQYVKLLGMPHGLLFIGYVVLAFMLKNELKWNQKQFITVLLASIIPFGTFYIEKKYLKPLRDAEL</sequence>
<feature type="transmembrane region" description="Helical" evidence="6">
    <location>
        <begin position="71"/>
        <end position="87"/>
    </location>
</feature>
<dbReference type="Proteomes" id="UP001597011">
    <property type="component" value="Unassembled WGS sequence"/>
</dbReference>
<accession>A0ABW3BUN3</accession>
<proteinExistence type="predicted"/>
<evidence type="ECO:0000256" key="4">
    <source>
        <dbReference type="ARBA" id="ARBA00022989"/>
    </source>
</evidence>
<keyword evidence="5 6" id="KW-0472">Membrane</keyword>
<keyword evidence="3 6" id="KW-0812">Transmembrane</keyword>
<keyword evidence="2" id="KW-1003">Cell membrane</keyword>
<evidence type="ECO:0000256" key="2">
    <source>
        <dbReference type="ARBA" id="ARBA00022475"/>
    </source>
</evidence>
<dbReference type="RefSeq" id="WP_379942123.1">
    <property type="nucleotide sequence ID" value="NZ_JBHTIB010000012.1"/>
</dbReference>
<keyword evidence="9" id="KW-1185">Reference proteome</keyword>
<comment type="caution">
    <text evidence="8">The sequence shown here is derived from an EMBL/GenBank/DDBJ whole genome shotgun (WGS) entry which is preliminary data.</text>
</comment>